<dbReference type="EMBL" id="CP144753">
    <property type="protein sequence ID" value="WVZ95125.1"/>
    <property type="molecule type" value="Genomic_DNA"/>
</dbReference>
<evidence type="ECO:0000256" key="1">
    <source>
        <dbReference type="SAM" id="MobiDB-lite"/>
    </source>
</evidence>
<keyword evidence="3" id="KW-1185">Reference proteome</keyword>
<feature type="region of interest" description="Disordered" evidence="1">
    <location>
        <begin position="80"/>
        <end position="107"/>
    </location>
</feature>
<accession>A0AAQ3XEA4</accession>
<evidence type="ECO:0000313" key="2">
    <source>
        <dbReference type="EMBL" id="WVZ95125.1"/>
    </source>
</evidence>
<organism evidence="2 3">
    <name type="scientific">Paspalum notatum var. saurae</name>
    <dbReference type="NCBI Taxonomy" id="547442"/>
    <lineage>
        <taxon>Eukaryota</taxon>
        <taxon>Viridiplantae</taxon>
        <taxon>Streptophyta</taxon>
        <taxon>Embryophyta</taxon>
        <taxon>Tracheophyta</taxon>
        <taxon>Spermatophyta</taxon>
        <taxon>Magnoliopsida</taxon>
        <taxon>Liliopsida</taxon>
        <taxon>Poales</taxon>
        <taxon>Poaceae</taxon>
        <taxon>PACMAD clade</taxon>
        <taxon>Panicoideae</taxon>
        <taxon>Andropogonodae</taxon>
        <taxon>Paspaleae</taxon>
        <taxon>Paspalinae</taxon>
        <taxon>Paspalum</taxon>
    </lineage>
</organism>
<dbReference type="AlphaFoldDB" id="A0AAQ3XEA4"/>
<feature type="compositionally biased region" description="Gly residues" evidence="1">
    <location>
        <begin position="91"/>
        <end position="101"/>
    </location>
</feature>
<feature type="region of interest" description="Disordered" evidence="1">
    <location>
        <begin position="116"/>
        <end position="135"/>
    </location>
</feature>
<feature type="compositionally biased region" description="Polar residues" evidence="1">
    <location>
        <begin position="124"/>
        <end position="134"/>
    </location>
</feature>
<proteinExistence type="predicted"/>
<dbReference type="Proteomes" id="UP001341281">
    <property type="component" value="Chromosome 09"/>
</dbReference>
<gene>
    <name evidence="2" type="ORF">U9M48_040926</name>
</gene>
<reference evidence="2 3" key="1">
    <citation type="submission" date="2024-02" db="EMBL/GenBank/DDBJ databases">
        <title>High-quality chromosome-scale genome assembly of Pensacola bahiagrass (Paspalum notatum Flugge var. saurae).</title>
        <authorList>
            <person name="Vega J.M."/>
            <person name="Podio M."/>
            <person name="Orjuela J."/>
            <person name="Siena L.A."/>
            <person name="Pessino S.C."/>
            <person name="Combes M.C."/>
            <person name="Mariac C."/>
            <person name="Albertini E."/>
            <person name="Pupilli F."/>
            <person name="Ortiz J.P.A."/>
            <person name="Leblanc O."/>
        </authorList>
    </citation>
    <scope>NUCLEOTIDE SEQUENCE [LARGE SCALE GENOMIC DNA]</scope>
    <source>
        <strain evidence="2">R1</strain>
        <tissue evidence="2">Leaf</tissue>
    </source>
</reference>
<name>A0AAQ3XEA4_PASNO</name>
<sequence length="173" mass="18944">MIRNLDWRHRRAQSFQPSIFINCWGLRIPCAQLSPCSAPSPLLFVSPPDIPLPHPLPPPLSPILRPQSLLSTRSAKLISGGSVKDQCGSAAEGGGFGGGEEGMGERQGPFEVVGSTDLRLNQPGHKTSCNSQDRYSMREMKMRDRGLADPYMQNKLKENKCTNGEGEVLLEQS</sequence>
<evidence type="ECO:0000313" key="3">
    <source>
        <dbReference type="Proteomes" id="UP001341281"/>
    </source>
</evidence>
<protein>
    <submittedName>
        <fullName evidence="2">Uncharacterized protein</fullName>
    </submittedName>
</protein>